<evidence type="ECO:0000256" key="2">
    <source>
        <dbReference type="ARBA" id="ARBA00022692"/>
    </source>
</evidence>
<dbReference type="PROSITE" id="PS50244">
    <property type="entry name" value="S5A_REDUCTASE"/>
    <property type="match status" value="1"/>
</dbReference>
<dbReference type="InterPro" id="IPR039698">
    <property type="entry name" value="Dfg10/SRD5A3"/>
</dbReference>
<feature type="transmembrane region" description="Helical" evidence="5">
    <location>
        <begin position="12"/>
        <end position="31"/>
    </location>
</feature>
<dbReference type="RefSeq" id="XP_004366938.1">
    <property type="nucleotide sequence ID" value="XM_004366881.1"/>
</dbReference>
<keyword evidence="4 5" id="KW-0472">Membrane</keyword>
<feature type="domain" description="3-oxo-5-alpha-steroid 4-dehydrogenase C-terminal" evidence="6">
    <location>
        <begin position="187"/>
        <end position="311"/>
    </location>
</feature>
<dbReference type="GeneID" id="14872191"/>
<feature type="transmembrane region" description="Helical" evidence="5">
    <location>
        <begin position="255"/>
        <end position="276"/>
    </location>
</feature>
<keyword evidence="2 5" id="KW-0812">Transmembrane</keyword>
<dbReference type="Pfam" id="PF02544">
    <property type="entry name" value="Steroid_dh"/>
    <property type="match status" value="1"/>
</dbReference>
<keyword evidence="8" id="KW-1185">Reference proteome</keyword>
<proteinExistence type="predicted"/>
<evidence type="ECO:0000256" key="4">
    <source>
        <dbReference type="ARBA" id="ARBA00023136"/>
    </source>
</evidence>
<evidence type="ECO:0000313" key="8">
    <source>
        <dbReference type="Proteomes" id="UP000007797"/>
    </source>
</evidence>
<dbReference type="PANTHER" id="PTHR14624">
    <property type="entry name" value="DFG10 PROTEIN"/>
    <property type="match status" value="1"/>
</dbReference>
<dbReference type="GO" id="GO:0016095">
    <property type="term" value="P:polyprenol catabolic process"/>
    <property type="evidence" value="ECO:0007669"/>
    <property type="project" value="TreeGrafter"/>
</dbReference>
<dbReference type="GO" id="GO:0003865">
    <property type="term" value="F:3-oxo-5-alpha-steroid 4-dehydrogenase activity"/>
    <property type="evidence" value="ECO:0007669"/>
    <property type="project" value="TreeGrafter"/>
</dbReference>
<dbReference type="GO" id="GO:0006488">
    <property type="term" value="P:dolichol-linked oligosaccharide biosynthetic process"/>
    <property type="evidence" value="ECO:0007669"/>
    <property type="project" value="InterPro"/>
</dbReference>
<dbReference type="EMBL" id="GL883013">
    <property type="protein sequence ID" value="EGG19955.1"/>
    <property type="molecule type" value="Genomic_DNA"/>
</dbReference>
<sequence>MTYLYFYLSIKQILYIICLLYWSIAITIYLGRVYLKSFQDFTSYGKLSSNLQKNNKKKRIEPSSSSSSLSYYIDREWIETKNGWLTFYLISMLLSLISILGQSNFKYTFGQDEKEGSSSSSLSSSSQQQLYLFYLLMFIQASRRLFETLFVQKHSRSRMNNLLFISGVSYYLFITLSPCFSTPYTFNLGSFNFIPFIIFAIASYSQRQVHIILSNIRNIPSVIITSSSQSMDKHYEIPKGFLFNYISCPHFLMEIIIYTCFFLIVPSLPFLMALIFTSLNLIHRSIETHRWYQKQFKDYPKSRKIIVPFIY</sequence>
<reference evidence="8" key="1">
    <citation type="journal article" date="2011" name="Genome Res.">
        <title>Phylogeny-wide analysis of social amoeba genomes highlights ancient origins for complex intercellular communication.</title>
        <authorList>
            <person name="Heidel A.J."/>
            <person name="Lawal H.M."/>
            <person name="Felder M."/>
            <person name="Schilde C."/>
            <person name="Helps N.R."/>
            <person name="Tunggal B."/>
            <person name="Rivero F."/>
            <person name="John U."/>
            <person name="Schleicher M."/>
            <person name="Eichinger L."/>
            <person name="Platzer M."/>
            <person name="Noegel A.A."/>
            <person name="Schaap P."/>
            <person name="Gloeckner G."/>
        </authorList>
    </citation>
    <scope>NUCLEOTIDE SEQUENCE [LARGE SCALE GENOMIC DNA]</scope>
    <source>
        <strain evidence="8">SH3</strain>
    </source>
</reference>
<protein>
    <recommendedName>
        <fullName evidence="6">3-oxo-5-alpha-steroid 4-dehydrogenase C-terminal domain-containing protein</fullName>
    </recommendedName>
</protein>
<dbReference type="STRING" id="1054147.F4PVE1"/>
<dbReference type="UniPathway" id="UPA00378"/>
<dbReference type="OrthoDB" id="20833at2759"/>
<dbReference type="KEGG" id="dfa:DFA_07066"/>
<evidence type="ECO:0000256" key="3">
    <source>
        <dbReference type="ARBA" id="ARBA00022989"/>
    </source>
</evidence>
<evidence type="ECO:0000256" key="5">
    <source>
        <dbReference type="SAM" id="Phobius"/>
    </source>
</evidence>
<dbReference type="AlphaFoldDB" id="F4PVE1"/>
<dbReference type="PANTHER" id="PTHR14624:SF0">
    <property type="entry name" value="POLYPRENOL REDUCTASE"/>
    <property type="match status" value="1"/>
</dbReference>
<dbReference type="GO" id="GO:0005783">
    <property type="term" value="C:endoplasmic reticulum"/>
    <property type="evidence" value="ECO:0007669"/>
    <property type="project" value="TreeGrafter"/>
</dbReference>
<organism evidence="7 8">
    <name type="scientific">Cavenderia fasciculata</name>
    <name type="common">Slime mold</name>
    <name type="synonym">Dictyostelium fasciculatum</name>
    <dbReference type="NCBI Taxonomy" id="261658"/>
    <lineage>
        <taxon>Eukaryota</taxon>
        <taxon>Amoebozoa</taxon>
        <taxon>Evosea</taxon>
        <taxon>Eumycetozoa</taxon>
        <taxon>Dictyostelia</taxon>
        <taxon>Acytosteliales</taxon>
        <taxon>Cavenderiaceae</taxon>
        <taxon>Cavenderia</taxon>
    </lineage>
</organism>
<evidence type="ECO:0000259" key="6">
    <source>
        <dbReference type="Pfam" id="PF02544"/>
    </source>
</evidence>
<gene>
    <name evidence="7" type="ORF">DFA_07066</name>
</gene>
<keyword evidence="3 5" id="KW-1133">Transmembrane helix</keyword>
<dbReference type="InterPro" id="IPR001104">
    <property type="entry name" value="3-oxo-5_a-steroid_4-DH_C"/>
</dbReference>
<evidence type="ECO:0000313" key="7">
    <source>
        <dbReference type="EMBL" id="EGG19955.1"/>
    </source>
</evidence>
<name>F4PVE1_CACFS</name>
<accession>F4PVE1</accession>
<feature type="transmembrane region" description="Helical" evidence="5">
    <location>
        <begin position="85"/>
        <end position="109"/>
    </location>
</feature>
<evidence type="ECO:0000256" key="1">
    <source>
        <dbReference type="ARBA" id="ARBA00004127"/>
    </source>
</evidence>
<dbReference type="Proteomes" id="UP000007797">
    <property type="component" value="Unassembled WGS sequence"/>
</dbReference>
<feature type="transmembrane region" description="Helical" evidence="5">
    <location>
        <begin position="158"/>
        <end position="178"/>
    </location>
</feature>
<dbReference type="OMA" id="SIETHRW"/>
<comment type="subcellular location">
    <subcellularLocation>
        <location evidence="1">Endomembrane system</location>
        <topology evidence="1">Multi-pass membrane protein</topology>
    </subcellularLocation>
</comment>